<dbReference type="OrthoDB" id="3689183at2759"/>
<proteinExistence type="predicted"/>
<evidence type="ECO:0000313" key="2">
    <source>
        <dbReference type="Proteomes" id="UP000240883"/>
    </source>
</evidence>
<reference evidence="1 2" key="1">
    <citation type="journal article" date="2018" name="Front. Microbiol.">
        <title>Genome-Wide Analysis of Corynespora cassiicola Leaf Fall Disease Putative Effectors.</title>
        <authorList>
            <person name="Lopez D."/>
            <person name="Ribeiro S."/>
            <person name="Label P."/>
            <person name="Fumanal B."/>
            <person name="Venisse J.S."/>
            <person name="Kohler A."/>
            <person name="de Oliveira R.R."/>
            <person name="Labutti K."/>
            <person name="Lipzen A."/>
            <person name="Lail K."/>
            <person name="Bauer D."/>
            <person name="Ohm R.A."/>
            <person name="Barry K.W."/>
            <person name="Spatafora J."/>
            <person name="Grigoriev I.V."/>
            <person name="Martin F.M."/>
            <person name="Pujade-Renaud V."/>
        </authorList>
    </citation>
    <scope>NUCLEOTIDE SEQUENCE [LARGE SCALE GENOMIC DNA]</scope>
    <source>
        <strain evidence="1 2">Philippines</strain>
    </source>
</reference>
<evidence type="ECO:0000313" key="1">
    <source>
        <dbReference type="EMBL" id="PSN60320.1"/>
    </source>
</evidence>
<dbReference type="Proteomes" id="UP000240883">
    <property type="component" value="Unassembled WGS sequence"/>
</dbReference>
<protein>
    <submittedName>
        <fullName evidence="1">Uncharacterized protein</fullName>
    </submittedName>
</protein>
<sequence length="51" mass="5988">DITINFITGLLTFYNPVFKVLYNTILVVINRFTKYAEIILFKNNYTALELV</sequence>
<organism evidence="1 2">
    <name type="scientific">Corynespora cassiicola Philippines</name>
    <dbReference type="NCBI Taxonomy" id="1448308"/>
    <lineage>
        <taxon>Eukaryota</taxon>
        <taxon>Fungi</taxon>
        <taxon>Dikarya</taxon>
        <taxon>Ascomycota</taxon>
        <taxon>Pezizomycotina</taxon>
        <taxon>Dothideomycetes</taxon>
        <taxon>Pleosporomycetidae</taxon>
        <taxon>Pleosporales</taxon>
        <taxon>Corynesporascaceae</taxon>
        <taxon>Corynespora</taxon>
    </lineage>
</organism>
<dbReference type="EMBL" id="KZ678149">
    <property type="protein sequence ID" value="PSN60320.1"/>
    <property type="molecule type" value="Genomic_DNA"/>
</dbReference>
<accession>A0A2T2N4J6</accession>
<feature type="non-terminal residue" evidence="1">
    <location>
        <position position="1"/>
    </location>
</feature>
<keyword evidence="2" id="KW-1185">Reference proteome</keyword>
<dbReference type="AlphaFoldDB" id="A0A2T2N4J6"/>
<name>A0A2T2N4J6_CORCC</name>
<gene>
    <name evidence="1" type="ORF">BS50DRAFT_655282</name>
</gene>